<keyword evidence="6 8" id="KW-0472">Membrane</keyword>
<evidence type="ECO:0000256" key="2">
    <source>
        <dbReference type="ARBA" id="ARBA00022475"/>
    </source>
</evidence>
<evidence type="ECO:0008006" key="11">
    <source>
        <dbReference type="Google" id="ProtNLM"/>
    </source>
</evidence>
<organism evidence="9 10">
    <name type="scientific">Paraconexibacter algicola</name>
    <dbReference type="NCBI Taxonomy" id="2133960"/>
    <lineage>
        <taxon>Bacteria</taxon>
        <taxon>Bacillati</taxon>
        <taxon>Actinomycetota</taxon>
        <taxon>Thermoleophilia</taxon>
        <taxon>Solirubrobacterales</taxon>
        <taxon>Paraconexibacteraceae</taxon>
        <taxon>Paraconexibacter</taxon>
    </lineage>
</organism>
<feature type="transmembrane region" description="Helical" evidence="8">
    <location>
        <begin position="278"/>
        <end position="302"/>
    </location>
</feature>
<comment type="subcellular location">
    <subcellularLocation>
        <location evidence="1">Cell membrane</location>
        <topology evidence="1">Multi-pass membrane protein</topology>
    </subcellularLocation>
</comment>
<dbReference type="GO" id="GO:0016758">
    <property type="term" value="F:hexosyltransferase activity"/>
    <property type="evidence" value="ECO:0007669"/>
    <property type="project" value="InterPro"/>
</dbReference>
<proteinExistence type="inferred from homology"/>
<feature type="transmembrane region" description="Helical" evidence="8">
    <location>
        <begin position="215"/>
        <end position="234"/>
    </location>
</feature>
<keyword evidence="2" id="KW-1003">Cell membrane</keyword>
<dbReference type="EMBL" id="PYYB01000004">
    <property type="protein sequence ID" value="PTL54754.1"/>
    <property type="molecule type" value="Genomic_DNA"/>
</dbReference>
<keyword evidence="4 8" id="KW-0812">Transmembrane</keyword>
<feature type="transmembrane region" description="Helical" evidence="8">
    <location>
        <begin position="137"/>
        <end position="158"/>
    </location>
</feature>
<gene>
    <name evidence="9" type="ORF">C7Y72_19355</name>
</gene>
<feature type="transmembrane region" description="Helical" evidence="8">
    <location>
        <begin position="105"/>
        <end position="125"/>
    </location>
</feature>
<evidence type="ECO:0000256" key="6">
    <source>
        <dbReference type="ARBA" id="ARBA00023136"/>
    </source>
</evidence>
<keyword evidence="3" id="KW-0808">Transferase</keyword>
<dbReference type="Pfam" id="PF09594">
    <property type="entry name" value="GT87"/>
    <property type="match status" value="1"/>
</dbReference>
<comment type="similarity">
    <text evidence="7">Belongs to the glycosyltransferase 87 family.</text>
</comment>
<evidence type="ECO:0000256" key="8">
    <source>
        <dbReference type="SAM" id="Phobius"/>
    </source>
</evidence>
<sequence>MPAIPRSEEACGQRDGRPVAAPMLRGMPARALTITAVLAVVALTLRAAIGMEPGLDYFTDASQAIDLLAAGNVSGFLQIQPLMGSFSLIVRAPFVRLVLYEDLDVVYYVGALPLLAGGIVLGLALRRHLERVGQGPAVQWLVAALAILNPLTFRALHWGHPEEILAGALCVGAVLAALWDRRILSAVLLGLALATKQWALLAVLPVLLATPSRRLGVLLVAGVIAAALTLPGILSSPQAFSSVSQNAALQTGSDGVATPYNVFWPLGSREPTPQGDRYFVPIWASTISHPLIVLVALPLSLLLWRRPDRRRDDALLLLALLFSLRCVLDTWNIDYYAVPFVLALLSWEAVRRPGVPRLTIAAILLLSVSYWGEHVRFYGQTLEDAPWLFALYMAWVLPLTAWLARTLYRPRT</sequence>
<dbReference type="Proteomes" id="UP000240739">
    <property type="component" value="Unassembled WGS sequence"/>
</dbReference>
<comment type="caution">
    <text evidence="9">The sequence shown here is derived from an EMBL/GenBank/DDBJ whole genome shotgun (WGS) entry which is preliminary data.</text>
</comment>
<feature type="transmembrane region" description="Helical" evidence="8">
    <location>
        <begin position="354"/>
        <end position="372"/>
    </location>
</feature>
<dbReference type="GO" id="GO:0005886">
    <property type="term" value="C:plasma membrane"/>
    <property type="evidence" value="ECO:0007669"/>
    <property type="project" value="UniProtKB-SubCell"/>
</dbReference>
<evidence type="ECO:0000313" key="9">
    <source>
        <dbReference type="EMBL" id="PTL54754.1"/>
    </source>
</evidence>
<evidence type="ECO:0000256" key="1">
    <source>
        <dbReference type="ARBA" id="ARBA00004651"/>
    </source>
</evidence>
<feature type="transmembrane region" description="Helical" evidence="8">
    <location>
        <begin position="387"/>
        <end position="408"/>
    </location>
</feature>
<reference evidence="9 10" key="1">
    <citation type="submission" date="2018-03" db="EMBL/GenBank/DDBJ databases">
        <title>Aquarubrobacter algicola gen. nov., sp. nov., a novel actinobacterium isolated from shallow eutrophic lake during the end of cyanobacterial harmful algal blooms.</title>
        <authorList>
            <person name="Chun S.J."/>
        </authorList>
    </citation>
    <scope>NUCLEOTIDE SEQUENCE [LARGE SCALE GENOMIC DNA]</scope>
    <source>
        <strain evidence="9 10">Seoho-28</strain>
    </source>
</reference>
<protein>
    <recommendedName>
        <fullName evidence="11">DUF2029 domain-containing protein</fullName>
    </recommendedName>
</protein>
<feature type="transmembrane region" description="Helical" evidence="8">
    <location>
        <begin position="186"/>
        <end position="209"/>
    </location>
</feature>
<feature type="transmembrane region" description="Helical" evidence="8">
    <location>
        <begin position="31"/>
        <end position="49"/>
    </location>
</feature>
<evidence type="ECO:0000256" key="4">
    <source>
        <dbReference type="ARBA" id="ARBA00022692"/>
    </source>
</evidence>
<keyword evidence="10" id="KW-1185">Reference proteome</keyword>
<keyword evidence="5 8" id="KW-1133">Transmembrane helix</keyword>
<dbReference type="InterPro" id="IPR018584">
    <property type="entry name" value="GT87"/>
</dbReference>
<name>A0A2T4UC16_9ACTN</name>
<evidence type="ECO:0000313" key="10">
    <source>
        <dbReference type="Proteomes" id="UP000240739"/>
    </source>
</evidence>
<evidence type="ECO:0000256" key="7">
    <source>
        <dbReference type="ARBA" id="ARBA00024033"/>
    </source>
</evidence>
<evidence type="ECO:0000256" key="3">
    <source>
        <dbReference type="ARBA" id="ARBA00022679"/>
    </source>
</evidence>
<accession>A0A2T4UC16</accession>
<dbReference type="AlphaFoldDB" id="A0A2T4UC16"/>
<evidence type="ECO:0000256" key="5">
    <source>
        <dbReference type="ARBA" id="ARBA00022989"/>
    </source>
</evidence>